<dbReference type="InterPro" id="IPR050713">
    <property type="entry name" value="RTP_Phos/Ushers"/>
</dbReference>
<dbReference type="OrthoDB" id="6381660at2759"/>
<dbReference type="PANTHER" id="PTHR46957">
    <property type="entry name" value="CYTOKINE RECEPTOR"/>
    <property type="match status" value="1"/>
</dbReference>
<evidence type="ECO:0000259" key="1">
    <source>
        <dbReference type="PROSITE" id="PS50853"/>
    </source>
</evidence>
<name>A0A7I8VAJ7_9ANNE</name>
<dbReference type="GO" id="GO:0016020">
    <property type="term" value="C:membrane"/>
    <property type="evidence" value="ECO:0007669"/>
    <property type="project" value="UniProtKB-SubCell"/>
</dbReference>
<dbReference type="EMBL" id="CAJFCJ010000002">
    <property type="protein sequence ID" value="CAD5112221.1"/>
    <property type="molecule type" value="Genomic_DNA"/>
</dbReference>
<dbReference type="InterPro" id="IPR036116">
    <property type="entry name" value="FN3_sf"/>
</dbReference>
<accession>A0A7I8VAJ7</accession>
<dbReference type="InterPro" id="IPR013783">
    <property type="entry name" value="Ig-like_fold"/>
</dbReference>
<dbReference type="InterPro" id="IPR003961">
    <property type="entry name" value="FN3_dom"/>
</dbReference>
<dbReference type="PANTHER" id="PTHR46957:SF3">
    <property type="entry name" value="CYTOKINE RECEPTOR"/>
    <property type="match status" value="1"/>
</dbReference>
<feature type="domain" description="Fibronectin type-III" evidence="1">
    <location>
        <begin position="438"/>
        <end position="533"/>
    </location>
</feature>
<evidence type="ECO:0000313" key="3">
    <source>
        <dbReference type="Proteomes" id="UP000549394"/>
    </source>
</evidence>
<reference evidence="2 3" key="1">
    <citation type="submission" date="2020-08" db="EMBL/GenBank/DDBJ databases">
        <authorList>
            <person name="Hejnol A."/>
        </authorList>
    </citation>
    <scope>NUCLEOTIDE SEQUENCE [LARGE SCALE GENOMIC DNA]</scope>
</reference>
<dbReference type="SMART" id="SM00060">
    <property type="entry name" value="FN3"/>
    <property type="match status" value="3"/>
</dbReference>
<proteinExistence type="predicted"/>
<comment type="caution">
    <text evidence="2">The sequence shown here is derived from an EMBL/GenBank/DDBJ whole genome shotgun (WGS) entry which is preliminary data.</text>
</comment>
<dbReference type="PROSITE" id="PS50853">
    <property type="entry name" value="FN3"/>
    <property type="match status" value="2"/>
</dbReference>
<dbReference type="AlphaFoldDB" id="A0A7I8VAJ7"/>
<protein>
    <submittedName>
        <fullName evidence="2">DgyrCDS1454</fullName>
    </submittedName>
</protein>
<dbReference type="CDD" id="cd00063">
    <property type="entry name" value="FN3"/>
    <property type="match status" value="4"/>
</dbReference>
<organism evidence="2 3">
    <name type="scientific">Dimorphilus gyrociliatus</name>
    <dbReference type="NCBI Taxonomy" id="2664684"/>
    <lineage>
        <taxon>Eukaryota</taxon>
        <taxon>Metazoa</taxon>
        <taxon>Spiralia</taxon>
        <taxon>Lophotrochozoa</taxon>
        <taxon>Annelida</taxon>
        <taxon>Polychaeta</taxon>
        <taxon>Polychaeta incertae sedis</taxon>
        <taxon>Dinophilidae</taxon>
        <taxon>Dimorphilus</taxon>
    </lineage>
</organism>
<dbReference type="Proteomes" id="UP000549394">
    <property type="component" value="Unassembled WGS sequence"/>
</dbReference>
<gene>
    <name evidence="2" type="ORF">DGYR_LOCUS1407</name>
</gene>
<keyword evidence="3" id="KW-1185">Reference proteome</keyword>
<dbReference type="SUPFAM" id="SSF49265">
    <property type="entry name" value="Fibronectin type III"/>
    <property type="match status" value="3"/>
</dbReference>
<sequence length="718" mass="81792">MTLISRTRMGSKQNGRIITQTKNFQIDHNLNRVKPNSVKDIVFSDVQSNSMIIEWQHKRYITYNIAFELTMHPLYDETDKKVILLFNNYNYTAKHLLSYTIYKLSMRCRTFNRNGTLIGYWSDKTTVNADRTKNSRPSEPLRIVGLKFTKCFDYLHCLIVELFTNPIPRRSINGPIQYCYYKRDTSNNEEEVAVKFQYESTSVRFSIDERFSHKIDIWCENDIGKSPINELFIPINKEILPPLKIEADFLKNETKVKISWTYQQKPDKILLIYCKGISSVTGCKNFVEYQDISDQTSPYIWRKPNRSVHYLVALNYQIKGKVVSMTDWICIYRENAVPITPDISLLDSTEHSLTIIWEKPKCNSKNSRPVKYFIYLRTVNDIKDLNVTLSSSYTNFTFNNLTPFTNYSIHIQAKSDSGFGVFSNELLVTTDSATPEGPPDNITIVNLNANSITVKFDPPKRIYGQFIGYEVKILIKKVKNDAEYSNYSKLLTFHTGISAARPLEAGIVKLRLHSGNDNKALVEWNEPKFSNGPIRGYKIEIIGPNYQSSKTVSYPKTSTTFKIDCKNGPIALQAFVKTITYNFSDYEFISKPNPNITQVDFCTSKTTNVVKIVGLTVSATVGILFVVWFTADSHSTPDYPSPALPNDKVNIEGNDLFQNANFGMGVGCYQFDLDSYSQYNSYTSVESNACVTVSSSLQCTVSNQSQPNGPPTTSNVGI</sequence>
<dbReference type="Pfam" id="PF00041">
    <property type="entry name" value="fn3"/>
    <property type="match status" value="1"/>
</dbReference>
<evidence type="ECO:0000313" key="2">
    <source>
        <dbReference type="EMBL" id="CAD5112221.1"/>
    </source>
</evidence>
<feature type="domain" description="Fibronectin type-III" evidence="1">
    <location>
        <begin position="337"/>
        <end position="433"/>
    </location>
</feature>
<dbReference type="Gene3D" id="2.60.40.10">
    <property type="entry name" value="Immunoglobulins"/>
    <property type="match status" value="4"/>
</dbReference>